<protein>
    <submittedName>
        <fullName evidence="2 3">Uncharacterized protein</fullName>
    </submittedName>
</protein>
<dbReference type="GO" id="GO:0003677">
    <property type="term" value="F:DNA binding"/>
    <property type="evidence" value="ECO:0000318"/>
    <property type="project" value="GO_Central"/>
</dbReference>
<evidence type="ECO:0000313" key="2">
    <source>
        <dbReference type="EMBL" id="KRH17715.1"/>
    </source>
</evidence>
<feature type="region of interest" description="Disordered" evidence="1">
    <location>
        <begin position="21"/>
        <end position="57"/>
    </location>
</feature>
<keyword evidence="4" id="KW-1185">Reference proteome</keyword>
<feature type="region of interest" description="Disordered" evidence="1">
    <location>
        <begin position="581"/>
        <end position="602"/>
    </location>
</feature>
<reference evidence="2" key="3">
    <citation type="submission" date="2018-07" db="EMBL/GenBank/DDBJ databases">
        <title>WGS assembly of Glycine max.</title>
        <authorList>
            <person name="Schmutz J."/>
            <person name="Cannon S."/>
            <person name="Schlueter J."/>
            <person name="Ma J."/>
            <person name="Mitros T."/>
            <person name="Nelson W."/>
            <person name="Hyten D."/>
            <person name="Song Q."/>
            <person name="Thelen J."/>
            <person name="Cheng J."/>
            <person name="Xu D."/>
            <person name="Hellsten U."/>
            <person name="May G."/>
            <person name="Yu Y."/>
            <person name="Sakurai T."/>
            <person name="Umezawa T."/>
            <person name="Bhattacharyya M."/>
            <person name="Sandhu D."/>
            <person name="Valliyodan B."/>
            <person name="Lindquist E."/>
            <person name="Peto M."/>
            <person name="Grant D."/>
            <person name="Shu S."/>
            <person name="Goodstein D."/>
            <person name="Barry K."/>
            <person name="Futrell-Griggs M."/>
            <person name="Abernathy B."/>
            <person name="Du J."/>
            <person name="Tian Z."/>
            <person name="Zhu L."/>
            <person name="Gill N."/>
            <person name="Joshi T."/>
            <person name="Libault M."/>
            <person name="Sethuraman A."/>
            <person name="Zhang X."/>
            <person name="Shinozaki K."/>
            <person name="Nguyen H."/>
            <person name="Wing R."/>
            <person name="Cregan P."/>
            <person name="Specht J."/>
            <person name="Grimwood J."/>
            <person name="Rokhsar D."/>
            <person name="Stacey G."/>
            <person name="Shoemaker R."/>
            <person name="Jackson S."/>
        </authorList>
    </citation>
    <scope>NUCLEOTIDE SEQUENCE</scope>
    <source>
        <tissue evidence="2">Callus</tissue>
    </source>
</reference>
<dbReference type="HOGENOM" id="CLU_453755_0_0_1"/>
<feature type="region of interest" description="Disordered" evidence="1">
    <location>
        <begin position="243"/>
        <end position="264"/>
    </location>
</feature>
<feature type="region of interest" description="Disordered" evidence="1">
    <location>
        <begin position="173"/>
        <end position="228"/>
    </location>
</feature>
<feature type="compositionally biased region" description="Basic residues" evidence="1">
    <location>
        <begin position="248"/>
        <end position="259"/>
    </location>
</feature>
<dbReference type="Proteomes" id="UP000008827">
    <property type="component" value="Chromosome 13"/>
</dbReference>
<evidence type="ECO:0000313" key="4">
    <source>
        <dbReference type="Proteomes" id="UP000008827"/>
    </source>
</evidence>
<evidence type="ECO:0000313" key="3">
    <source>
        <dbReference type="EnsemblPlants" id="KRH17715"/>
    </source>
</evidence>
<evidence type="ECO:0000256" key="1">
    <source>
        <dbReference type="SAM" id="MobiDB-lite"/>
    </source>
</evidence>
<feature type="compositionally biased region" description="Basic and acidic residues" evidence="1">
    <location>
        <begin position="24"/>
        <end position="36"/>
    </location>
</feature>
<proteinExistence type="predicted"/>
<dbReference type="EnsemblPlants" id="KRH17715">
    <property type="protein sequence ID" value="KRH17715"/>
    <property type="gene ID" value="GLYMA_13G009700"/>
</dbReference>
<dbReference type="PaxDb" id="3847-GLYMA13G11638.1"/>
<accession>K7LYE9</accession>
<dbReference type="AlphaFoldDB" id="K7LYE9"/>
<dbReference type="Gramene" id="KRH17715">
    <property type="protein sequence ID" value="KRH17715"/>
    <property type="gene ID" value="GLYMA_13G009700"/>
</dbReference>
<feature type="compositionally biased region" description="Basic residues" evidence="1">
    <location>
        <begin position="206"/>
        <end position="215"/>
    </location>
</feature>
<dbReference type="ExpressionAtlas" id="K7LYE9">
    <property type="expression patterns" value="baseline and differential"/>
</dbReference>
<reference evidence="3" key="2">
    <citation type="submission" date="2018-02" db="UniProtKB">
        <authorList>
            <consortium name="EnsemblPlants"/>
        </authorList>
    </citation>
    <scope>IDENTIFICATION</scope>
    <source>
        <strain evidence="3">Williams 82</strain>
    </source>
</reference>
<dbReference type="GO" id="GO:0005634">
    <property type="term" value="C:nucleus"/>
    <property type="evidence" value="ECO:0000318"/>
    <property type="project" value="GO_Central"/>
</dbReference>
<feature type="compositionally biased region" description="Basic and acidic residues" evidence="1">
    <location>
        <begin position="173"/>
        <end position="186"/>
    </location>
</feature>
<gene>
    <name evidence="3" type="primary">LOC102666145</name>
    <name evidence="2" type="ORF">GLYMA_13G009700</name>
</gene>
<reference evidence="2 3" key="1">
    <citation type="journal article" date="2010" name="Nature">
        <title>Genome sequence of the palaeopolyploid soybean.</title>
        <authorList>
            <person name="Schmutz J."/>
            <person name="Cannon S.B."/>
            <person name="Schlueter J."/>
            <person name="Ma J."/>
            <person name="Mitros T."/>
            <person name="Nelson W."/>
            <person name="Hyten D.L."/>
            <person name="Song Q."/>
            <person name="Thelen J.J."/>
            <person name="Cheng J."/>
            <person name="Xu D."/>
            <person name="Hellsten U."/>
            <person name="May G.D."/>
            <person name="Yu Y."/>
            <person name="Sakurai T."/>
            <person name="Umezawa T."/>
            <person name="Bhattacharyya M.K."/>
            <person name="Sandhu D."/>
            <person name="Valliyodan B."/>
            <person name="Lindquist E."/>
            <person name="Peto M."/>
            <person name="Grant D."/>
            <person name="Shu S."/>
            <person name="Goodstein D."/>
            <person name="Barry K."/>
            <person name="Futrell-Griggs M."/>
            <person name="Abernathy B."/>
            <person name="Du J."/>
            <person name="Tian Z."/>
            <person name="Zhu L."/>
            <person name="Gill N."/>
            <person name="Joshi T."/>
            <person name="Libault M."/>
            <person name="Sethuraman A."/>
            <person name="Zhang X.-C."/>
            <person name="Shinozaki K."/>
            <person name="Nguyen H.T."/>
            <person name="Wing R.A."/>
            <person name="Cregan P."/>
            <person name="Specht J."/>
            <person name="Grimwood J."/>
            <person name="Rokhsar D."/>
            <person name="Stacey G."/>
            <person name="Shoemaker R.C."/>
            <person name="Jackson S.A."/>
        </authorList>
    </citation>
    <scope>NUCLEOTIDE SEQUENCE [LARGE SCALE GENOMIC DNA]</scope>
    <source>
        <strain evidence="3">cv. Williams 82</strain>
        <tissue evidence="2">Callus</tissue>
    </source>
</reference>
<sequence>MEFYCRKMEFSFGLPAQKEGNVTDVKKPERKNEEIPKVSPYFRNHYGNNGGNGEENQGKVATRKIVLALPAYCPQKLPTVVDLKEPMRTNKEAYNNIKIGHDLQSSGNEIGTGNTTTNNGKRTSIKHEEVQKVSPYFWNDYGKKGDNGKENGDEIAIETVKSKRKRRLKNRLKKYELHGDNEKKNGSESCCYGSDRNGDETAIGKIKPKQKRRLKSHEAQGDNEKKVDTELCYGSQENGDEIPIEKIKSKRKKRSKKCKPQGENKENIDPELSCYGCDIGFVEDKLLTDGKIKSKEKKKKSLEDKLWENIAADEGDDAEISKYILKKREPQGDEEKIDPEFFCYGCNIGFGKDKLLAGGKIKSKEKKKKTVEVEDELQENIVHNGTAKKTKVKPLDIESMSEPIALPTYGDLKRDKLEEDGSEVQINHRPGHASYAVSVVLTSASGDCFEDKLKENGNGLESISIEFKKSKFNCQKTVEESVKVRKVSPYFQSDNVKNKVFADKLLNKRNDAETSNVKPMKMESVVQKRLEVNISGEKSEQQGQDSHIDSVVVTVASGDLEEVQEIGSGIETIKVELMKKRKSNNPKTAEEGDKIRKVFPYM</sequence>
<feature type="compositionally biased region" description="Basic and acidic residues" evidence="1">
    <location>
        <begin position="216"/>
        <end position="228"/>
    </location>
</feature>
<name>K7LYE9_SOYBN</name>
<organism evidence="3">
    <name type="scientific">Glycine max</name>
    <name type="common">Soybean</name>
    <name type="synonym">Glycine hispida</name>
    <dbReference type="NCBI Taxonomy" id="3847"/>
    <lineage>
        <taxon>Eukaryota</taxon>
        <taxon>Viridiplantae</taxon>
        <taxon>Streptophyta</taxon>
        <taxon>Embryophyta</taxon>
        <taxon>Tracheophyta</taxon>
        <taxon>Spermatophyta</taxon>
        <taxon>Magnoliopsida</taxon>
        <taxon>eudicotyledons</taxon>
        <taxon>Gunneridae</taxon>
        <taxon>Pentapetalae</taxon>
        <taxon>rosids</taxon>
        <taxon>fabids</taxon>
        <taxon>Fabales</taxon>
        <taxon>Fabaceae</taxon>
        <taxon>Papilionoideae</taxon>
        <taxon>50 kb inversion clade</taxon>
        <taxon>NPAAA clade</taxon>
        <taxon>indigoferoid/millettioid clade</taxon>
        <taxon>Phaseoleae</taxon>
        <taxon>Glycine</taxon>
        <taxon>Glycine subgen. Soja</taxon>
    </lineage>
</organism>
<dbReference type="EMBL" id="CM000846">
    <property type="protein sequence ID" value="KRH17715.1"/>
    <property type="molecule type" value="Genomic_DNA"/>
</dbReference>
<dbReference type="STRING" id="3847.K7LYE9"/>